<dbReference type="Proteomes" id="UP000679388">
    <property type="component" value="Chromosome"/>
</dbReference>
<dbReference type="GO" id="GO:0003700">
    <property type="term" value="F:DNA-binding transcription factor activity"/>
    <property type="evidence" value="ECO:0007669"/>
    <property type="project" value="InterPro"/>
</dbReference>
<dbReference type="InterPro" id="IPR001034">
    <property type="entry name" value="DeoR_HTH"/>
</dbReference>
<accession>A0AAX1MM15</accession>
<keyword evidence="1" id="KW-0805">Transcription regulation</keyword>
<protein>
    <submittedName>
        <fullName evidence="4">WYL domain-containing protein</fullName>
    </submittedName>
</protein>
<dbReference type="AlphaFoldDB" id="A0AAX1MM15"/>
<dbReference type="EMBL" id="CP059558">
    <property type="protein sequence ID" value="QUY37612.1"/>
    <property type="molecule type" value="Genomic_DNA"/>
</dbReference>
<evidence type="ECO:0000259" key="3">
    <source>
        <dbReference type="PROSITE" id="PS51000"/>
    </source>
</evidence>
<dbReference type="Pfam" id="PF25583">
    <property type="entry name" value="WCX"/>
    <property type="match status" value="1"/>
</dbReference>
<evidence type="ECO:0000313" key="5">
    <source>
        <dbReference type="Proteomes" id="UP000679388"/>
    </source>
</evidence>
<feature type="domain" description="HTH deoR-type" evidence="3">
    <location>
        <begin position="12"/>
        <end position="67"/>
    </location>
</feature>
<dbReference type="PANTHER" id="PTHR34580">
    <property type="match status" value="1"/>
</dbReference>
<evidence type="ECO:0000256" key="1">
    <source>
        <dbReference type="ARBA" id="ARBA00023015"/>
    </source>
</evidence>
<organism evidence="4 5">
    <name type="scientific">Acinetobacter junii</name>
    <dbReference type="NCBI Taxonomy" id="40215"/>
    <lineage>
        <taxon>Bacteria</taxon>
        <taxon>Pseudomonadati</taxon>
        <taxon>Pseudomonadota</taxon>
        <taxon>Gammaproteobacteria</taxon>
        <taxon>Moraxellales</taxon>
        <taxon>Moraxellaceae</taxon>
        <taxon>Acinetobacter</taxon>
    </lineage>
</organism>
<keyword evidence="2" id="KW-0804">Transcription</keyword>
<dbReference type="Pfam" id="PF08279">
    <property type="entry name" value="HTH_11"/>
    <property type="match status" value="1"/>
</dbReference>
<dbReference type="InterPro" id="IPR026881">
    <property type="entry name" value="WYL_dom"/>
</dbReference>
<sequence length="298" mass="34944">MKLETSNKNETLANRLIDILSRLNSGEKLSINSLADYYDAHPKTIRRDLVRLESCNLPIQKEGKYFSLDPTYLGKLKLKDIQSFARISGIRHLYPKLDVSFIRELLDSRVYDAKGYFVEDASQFKILFEVFGEAIRKHQQIGFIYKGEPRVVEPYKLVHHHGCWYLAAVRKGVLRAYRLSRIELSAHPHELLSFRPDTSILTQLEDEESIWFGQEKQEIILTVHTDVALHFQQRQLLPEQQIIKKLDDGGLLLSSRITHITQILPLVRYWIPHIKIVNPEEMQDEMEMELKEYLDIKY</sequence>
<dbReference type="InterPro" id="IPR036390">
    <property type="entry name" value="WH_DNA-bd_sf"/>
</dbReference>
<dbReference type="InterPro" id="IPR013196">
    <property type="entry name" value="HTH_11"/>
</dbReference>
<dbReference type="RefSeq" id="WP_212639300.1">
    <property type="nucleotide sequence ID" value="NZ_CP059558.1"/>
</dbReference>
<reference evidence="4" key="1">
    <citation type="submission" date="2020-07" db="EMBL/GenBank/DDBJ databases">
        <title>Acinetobacter junii strain YR7 chromosome and plasmid pNDM-YR7.</title>
        <authorList>
            <person name="Tang B."/>
        </authorList>
    </citation>
    <scope>NUCLEOTIDE SEQUENCE</scope>
    <source>
        <strain evidence="4">YR7</strain>
    </source>
</reference>
<gene>
    <name evidence="4" type="ORF">H2677_05390</name>
</gene>
<dbReference type="PROSITE" id="PS51000">
    <property type="entry name" value="HTH_DEOR_2"/>
    <property type="match status" value="1"/>
</dbReference>
<evidence type="ECO:0000256" key="2">
    <source>
        <dbReference type="ARBA" id="ARBA00023163"/>
    </source>
</evidence>
<dbReference type="InterPro" id="IPR051534">
    <property type="entry name" value="CBASS_pafABC_assoc_protein"/>
</dbReference>
<dbReference type="SUPFAM" id="SSF46785">
    <property type="entry name" value="Winged helix' DNA-binding domain"/>
    <property type="match status" value="1"/>
</dbReference>
<name>A0AAX1MM15_ACIJU</name>
<proteinExistence type="predicted"/>
<dbReference type="PROSITE" id="PS52050">
    <property type="entry name" value="WYL"/>
    <property type="match status" value="1"/>
</dbReference>
<dbReference type="Pfam" id="PF13280">
    <property type="entry name" value="WYL"/>
    <property type="match status" value="1"/>
</dbReference>
<dbReference type="GeneID" id="70091942"/>
<dbReference type="PANTHER" id="PTHR34580:SF1">
    <property type="entry name" value="PROTEIN PAFC"/>
    <property type="match status" value="1"/>
</dbReference>
<dbReference type="InterPro" id="IPR057727">
    <property type="entry name" value="WCX_dom"/>
</dbReference>
<evidence type="ECO:0000313" key="4">
    <source>
        <dbReference type="EMBL" id="QUY37612.1"/>
    </source>
</evidence>